<accession>A0A843UQW2</accession>
<sequence length="219" mass="24559">MTRSTNFLCKRCVDTPINGVDTSSQTQREIVQKCQECVDTCQECVDTSGSFPEIKGTQVDTLPGQVDTRPSSQNSQFEELGQQVDTLKSRSTRDPSPRTDFSIFGTKPLKHLKEADQVEAIVGEEFKEGPTSQTAEHRLGLHVYKLLPNSSFYKGVHLKNEAIQYILLYFCSSEISLEIMQIACKTMYQNKIKKIKNSTKSKCLSIAPEKPVDNPAQTE</sequence>
<keyword evidence="3" id="KW-1185">Reference proteome</keyword>
<organism evidence="2 3">
    <name type="scientific">Colocasia esculenta</name>
    <name type="common">Wild taro</name>
    <name type="synonym">Arum esculentum</name>
    <dbReference type="NCBI Taxonomy" id="4460"/>
    <lineage>
        <taxon>Eukaryota</taxon>
        <taxon>Viridiplantae</taxon>
        <taxon>Streptophyta</taxon>
        <taxon>Embryophyta</taxon>
        <taxon>Tracheophyta</taxon>
        <taxon>Spermatophyta</taxon>
        <taxon>Magnoliopsida</taxon>
        <taxon>Liliopsida</taxon>
        <taxon>Araceae</taxon>
        <taxon>Aroideae</taxon>
        <taxon>Colocasieae</taxon>
        <taxon>Colocasia</taxon>
    </lineage>
</organism>
<proteinExistence type="predicted"/>
<evidence type="ECO:0000313" key="3">
    <source>
        <dbReference type="Proteomes" id="UP000652761"/>
    </source>
</evidence>
<feature type="region of interest" description="Disordered" evidence="1">
    <location>
        <begin position="55"/>
        <end position="100"/>
    </location>
</feature>
<evidence type="ECO:0000256" key="1">
    <source>
        <dbReference type="SAM" id="MobiDB-lite"/>
    </source>
</evidence>
<reference evidence="2" key="1">
    <citation type="submission" date="2017-07" db="EMBL/GenBank/DDBJ databases">
        <title>Taro Niue Genome Assembly and Annotation.</title>
        <authorList>
            <person name="Atibalentja N."/>
            <person name="Keating K."/>
            <person name="Fields C.J."/>
        </authorList>
    </citation>
    <scope>NUCLEOTIDE SEQUENCE</scope>
    <source>
        <strain evidence="2">Niue_2</strain>
        <tissue evidence="2">Leaf</tissue>
    </source>
</reference>
<evidence type="ECO:0000313" key="2">
    <source>
        <dbReference type="EMBL" id="MQL85711.1"/>
    </source>
</evidence>
<feature type="compositionally biased region" description="Basic and acidic residues" evidence="1">
    <location>
        <begin position="87"/>
        <end position="97"/>
    </location>
</feature>
<dbReference type="EMBL" id="NMUH01000845">
    <property type="protein sequence ID" value="MQL85711.1"/>
    <property type="molecule type" value="Genomic_DNA"/>
</dbReference>
<dbReference type="Proteomes" id="UP000652761">
    <property type="component" value="Unassembled WGS sequence"/>
</dbReference>
<dbReference type="AlphaFoldDB" id="A0A843UQW2"/>
<name>A0A843UQW2_COLES</name>
<comment type="caution">
    <text evidence="2">The sequence shown here is derived from an EMBL/GenBank/DDBJ whole genome shotgun (WGS) entry which is preliminary data.</text>
</comment>
<protein>
    <submittedName>
        <fullName evidence="2">Uncharacterized protein</fullName>
    </submittedName>
</protein>
<feature type="compositionally biased region" description="Polar residues" evidence="1">
    <location>
        <begin position="68"/>
        <end position="77"/>
    </location>
</feature>
<gene>
    <name evidence="2" type="ORF">Taro_018239</name>
</gene>